<dbReference type="STRING" id="1435377.SUSAZ_09340"/>
<dbReference type="EMBL" id="CP013694">
    <property type="protein sequence ID" value="ALU29848.1"/>
    <property type="molecule type" value="Genomic_DNA"/>
</dbReference>
<dbReference type="PaxDb" id="1435377-SUSAZ_09340"/>
<dbReference type="Pfam" id="PF00866">
    <property type="entry name" value="Ring_hydroxyl_B"/>
    <property type="match status" value="1"/>
</dbReference>
<sequence length="170" mass="19918">MVNVAMVDPQVYINLCEFLYHEAEILDNEMYREWLEMLGDDFEYLITYVQPEKGAKLKYTEDSFLMKANKQKLSEMVKRLYHPSGWALQDSLSRFRRIVGNVRVKEALNNTVRVRSNIALFRIEMNEGSQSVITGEREDLLSLSGEIRLRKRVVVLDSPSLLTYNLYFPI</sequence>
<keyword evidence="3" id="KW-0223">Dioxygenase</keyword>
<proteinExistence type="predicted"/>
<dbReference type="Gene3D" id="3.10.450.50">
    <property type="match status" value="1"/>
</dbReference>
<dbReference type="SUPFAM" id="SSF54427">
    <property type="entry name" value="NTF2-like"/>
    <property type="match status" value="1"/>
</dbReference>
<name>A0A0U3FQB8_9CREN</name>
<dbReference type="Proteomes" id="UP000065473">
    <property type="component" value="Chromosome"/>
</dbReference>
<dbReference type="OrthoDB" id="236062at2157"/>
<dbReference type="OMA" id="TEDSFLM"/>
<dbReference type="Proteomes" id="UP000060043">
    <property type="component" value="Chromosome"/>
</dbReference>
<keyword evidence="1" id="KW-0560">Oxidoreductase</keyword>
<protein>
    <submittedName>
        <fullName evidence="3">Phenoxybenzoate dioxygenase</fullName>
    </submittedName>
</protein>
<dbReference type="PANTHER" id="PTHR41534:SF2">
    <property type="entry name" value="3-PHENYLPROPIONATE_CINNAMIC ACID DIOXYGENASE SUBUNIT BETA"/>
    <property type="match status" value="1"/>
</dbReference>
<dbReference type="RefSeq" id="WP_011278856.1">
    <property type="nucleotide sequence ID" value="NZ_BHWZ01000006.1"/>
</dbReference>
<dbReference type="InterPro" id="IPR000391">
    <property type="entry name" value="Rng_hydr_dOase-bsu"/>
</dbReference>
<dbReference type="InterPro" id="IPR032710">
    <property type="entry name" value="NTF2-like_dom_sf"/>
</dbReference>
<gene>
    <name evidence="2" type="ORF">ATY89_07780</name>
    <name evidence="3" type="ORF">ATZ20_10800</name>
</gene>
<dbReference type="PANTHER" id="PTHR41534">
    <property type="entry name" value="BLR3401 PROTEIN"/>
    <property type="match status" value="1"/>
</dbReference>
<evidence type="ECO:0000313" key="4">
    <source>
        <dbReference type="Proteomes" id="UP000060043"/>
    </source>
</evidence>
<dbReference type="GO" id="GO:0051213">
    <property type="term" value="F:dioxygenase activity"/>
    <property type="evidence" value="ECO:0007669"/>
    <property type="project" value="UniProtKB-KW"/>
</dbReference>
<evidence type="ECO:0000313" key="3">
    <source>
        <dbReference type="EMBL" id="ALU32587.1"/>
    </source>
</evidence>
<evidence type="ECO:0000313" key="2">
    <source>
        <dbReference type="EMBL" id="ALU29848.1"/>
    </source>
</evidence>
<dbReference type="GeneID" id="14552576"/>
<evidence type="ECO:0000313" key="5">
    <source>
        <dbReference type="Proteomes" id="UP000065473"/>
    </source>
</evidence>
<evidence type="ECO:0000256" key="1">
    <source>
        <dbReference type="ARBA" id="ARBA00023002"/>
    </source>
</evidence>
<dbReference type="GO" id="GO:0019380">
    <property type="term" value="P:3-phenylpropionate catabolic process"/>
    <property type="evidence" value="ECO:0007669"/>
    <property type="project" value="TreeGrafter"/>
</dbReference>
<accession>A0A0U3FQB8</accession>
<reference evidence="4 5" key="1">
    <citation type="submission" date="2015-12" db="EMBL/GenBank/DDBJ databases">
        <title>A stable core within a dynamic pangenome in Sulfolobus acidocaldarius.</title>
        <authorList>
            <person name="Anderson R."/>
            <person name="Kouris A."/>
            <person name="Seward C."/>
            <person name="Campbell K."/>
            <person name="Whitaker R."/>
        </authorList>
    </citation>
    <scope>NUCLEOTIDE SEQUENCE [LARGE SCALE GENOMIC DNA]</scope>
    <source>
        <strain evidence="2 5">GG12-C01-09</strain>
        <strain evidence="3 4">NG05B_CO5_07</strain>
    </source>
</reference>
<dbReference type="AlphaFoldDB" id="A0A0U3FQB8"/>
<organism evidence="3 4">
    <name type="scientific">Sulfolobus acidocaldarius</name>
    <dbReference type="NCBI Taxonomy" id="2285"/>
    <lineage>
        <taxon>Archaea</taxon>
        <taxon>Thermoproteota</taxon>
        <taxon>Thermoprotei</taxon>
        <taxon>Sulfolobales</taxon>
        <taxon>Sulfolobaceae</taxon>
        <taxon>Sulfolobus</taxon>
    </lineage>
</organism>
<dbReference type="EMBL" id="CP013695">
    <property type="protein sequence ID" value="ALU32587.1"/>
    <property type="molecule type" value="Genomic_DNA"/>
</dbReference>